<keyword evidence="1" id="KW-0472">Membrane</keyword>
<accession>A0A1I1EX55</accession>
<organism evidence="2 3">
    <name type="scientific">Marinospirillum celere</name>
    <dbReference type="NCBI Taxonomy" id="1122252"/>
    <lineage>
        <taxon>Bacteria</taxon>
        <taxon>Pseudomonadati</taxon>
        <taxon>Pseudomonadota</taxon>
        <taxon>Gammaproteobacteria</taxon>
        <taxon>Oceanospirillales</taxon>
        <taxon>Oceanospirillaceae</taxon>
        <taxon>Marinospirillum</taxon>
    </lineage>
</organism>
<dbReference type="RefSeq" id="WP_091959946.1">
    <property type="nucleotide sequence ID" value="NZ_FOLH01000001.1"/>
</dbReference>
<reference evidence="2 3" key="1">
    <citation type="submission" date="2016-10" db="EMBL/GenBank/DDBJ databases">
        <authorList>
            <person name="de Groot N.N."/>
        </authorList>
    </citation>
    <scope>NUCLEOTIDE SEQUENCE [LARGE SCALE GENOMIC DNA]</scope>
    <source>
        <strain evidence="2 3">DSM 18438</strain>
    </source>
</reference>
<evidence type="ECO:0000313" key="2">
    <source>
        <dbReference type="EMBL" id="SFB91674.1"/>
    </source>
</evidence>
<keyword evidence="3" id="KW-1185">Reference proteome</keyword>
<dbReference type="STRING" id="1122252.SAMN05660443_0918"/>
<feature type="transmembrane region" description="Helical" evidence="1">
    <location>
        <begin position="31"/>
        <end position="53"/>
    </location>
</feature>
<keyword evidence="1" id="KW-1133">Transmembrane helix</keyword>
<gene>
    <name evidence="2" type="ORF">SAMN05660443_0918</name>
</gene>
<dbReference type="OrthoDB" id="6904738at2"/>
<dbReference type="EMBL" id="FOLH01000001">
    <property type="protein sequence ID" value="SFB91674.1"/>
    <property type="molecule type" value="Genomic_DNA"/>
</dbReference>
<dbReference type="Proteomes" id="UP000199058">
    <property type="component" value="Unassembled WGS sequence"/>
</dbReference>
<name>A0A1I1EX55_9GAMM</name>
<dbReference type="AlphaFoldDB" id="A0A1I1EX55"/>
<protein>
    <submittedName>
        <fullName evidence="2">Uncharacterized protein</fullName>
    </submittedName>
</protein>
<keyword evidence="1" id="KW-0812">Transmembrane</keyword>
<evidence type="ECO:0000313" key="3">
    <source>
        <dbReference type="Proteomes" id="UP000199058"/>
    </source>
</evidence>
<sequence length="92" mass="9855">MRKVLTKLFWPVLCFFETSEEPANYKKSHRVVLNIVGALFILLSLGSATAGYVSGQLVSLIPVVVFFGVGFVAVVLGALGSRGAVAKIWGNK</sequence>
<evidence type="ECO:0000256" key="1">
    <source>
        <dbReference type="SAM" id="Phobius"/>
    </source>
</evidence>
<proteinExistence type="predicted"/>
<feature type="transmembrane region" description="Helical" evidence="1">
    <location>
        <begin position="59"/>
        <end position="79"/>
    </location>
</feature>